<proteinExistence type="predicted"/>
<name>A0AAV7M165_PLEWA</name>
<feature type="compositionally biased region" description="Polar residues" evidence="1">
    <location>
        <begin position="1"/>
        <end position="10"/>
    </location>
</feature>
<sequence>MQSPAQSPVYQTCGLGGPRSEKEQERGVPRRHRKEPEEPLQPGQCMMNCCEITIRYEAKNNSSNKR</sequence>
<keyword evidence="3" id="KW-1185">Reference proteome</keyword>
<dbReference type="Proteomes" id="UP001066276">
    <property type="component" value="Chromosome 10"/>
</dbReference>
<evidence type="ECO:0000313" key="2">
    <source>
        <dbReference type="EMBL" id="KAJ1096869.1"/>
    </source>
</evidence>
<evidence type="ECO:0000313" key="3">
    <source>
        <dbReference type="Proteomes" id="UP001066276"/>
    </source>
</evidence>
<feature type="compositionally biased region" description="Basic and acidic residues" evidence="1">
    <location>
        <begin position="19"/>
        <end position="28"/>
    </location>
</feature>
<dbReference type="AlphaFoldDB" id="A0AAV7M165"/>
<accession>A0AAV7M165</accession>
<feature type="region of interest" description="Disordered" evidence="1">
    <location>
        <begin position="1"/>
        <end position="42"/>
    </location>
</feature>
<reference evidence="2" key="1">
    <citation type="journal article" date="2022" name="bioRxiv">
        <title>Sequencing and chromosome-scale assembly of the giantPleurodeles waltlgenome.</title>
        <authorList>
            <person name="Brown T."/>
            <person name="Elewa A."/>
            <person name="Iarovenko S."/>
            <person name="Subramanian E."/>
            <person name="Araus A.J."/>
            <person name="Petzold A."/>
            <person name="Susuki M."/>
            <person name="Suzuki K.-i.T."/>
            <person name="Hayashi T."/>
            <person name="Toyoda A."/>
            <person name="Oliveira C."/>
            <person name="Osipova E."/>
            <person name="Leigh N.D."/>
            <person name="Simon A."/>
            <person name="Yun M.H."/>
        </authorList>
    </citation>
    <scope>NUCLEOTIDE SEQUENCE</scope>
    <source>
        <strain evidence="2">20211129_DDA</strain>
        <tissue evidence="2">Liver</tissue>
    </source>
</reference>
<dbReference type="EMBL" id="JANPWB010000014">
    <property type="protein sequence ID" value="KAJ1096869.1"/>
    <property type="molecule type" value="Genomic_DNA"/>
</dbReference>
<evidence type="ECO:0000256" key="1">
    <source>
        <dbReference type="SAM" id="MobiDB-lite"/>
    </source>
</evidence>
<protein>
    <submittedName>
        <fullName evidence="2">Uncharacterized protein</fullName>
    </submittedName>
</protein>
<organism evidence="2 3">
    <name type="scientific">Pleurodeles waltl</name>
    <name type="common">Iberian ribbed newt</name>
    <dbReference type="NCBI Taxonomy" id="8319"/>
    <lineage>
        <taxon>Eukaryota</taxon>
        <taxon>Metazoa</taxon>
        <taxon>Chordata</taxon>
        <taxon>Craniata</taxon>
        <taxon>Vertebrata</taxon>
        <taxon>Euteleostomi</taxon>
        <taxon>Amphibia</taxon>
        <taxon>Batrachia</taxon>
        <taxon>Caudata</taxon>
        <taxon>Salamandroidea</taxon>
        <taxon>Salamandridae</taxon>
        <taxon>Pleurodelinae</taxon>
        <taxon>Pleurodeles</taxon>
    </lineage>
</organism>
<comment type="caution">
    <text evidence="2">The sequence shown here is derived from an EMBL/GenBank/DDBJ whole genome shotgun (WGS) entry which is preliminary data.</text>
</comment>
<gene>
    <name evidence="2" type="ORF">NDU88_002000</name>
</gene>